<evidence type="ECO:0000256" key="3">
    <source>
        <dbReference type="ARBA" id="ARBA00022833"/>
    </source>
</evidence>
<evidence type="ECO:0000313" key="8">
    <source>
        <dbReference type="EMBL" id="MEM0576177.1"/>
    </source>
</evidence>
<gene>
    <name evidence="8" type="ORF">WFZ86_06680</name>
</gene>
<reference evidence="8 9" key="1">
    <citation type="submission" date="2024-03" db="EMBL/GenBank/DDBJ databases">
        <title>Two novel species of the genus Flavobacterium exhibiting potentially degradation of complex polysaccharides.</title>
        <authorList>
            <person name="Lian X."/>
        </authorList>
    </citation>
    <scope>NUCLEOTIDE SEQUENCE [LARGE SCALE GENOMIC DNA]</scope>
    <source>
        <strain evidence="8 9">N6</strain>
    </source>
</reference>
<dbReference type="InterPro" id="IPR036874">
    <property type="entry name" value="Carbonic_anhydrase_sf"/>
</dbReference>
<comment type="caution">
    <text evidence="8">The sequence shown here is derived from an EMBL/GenBank/DDBJ whole genome shotgun (WGS) entry which is preliminary data.</text>
</comment>
<dbReference type="PROSITE" id="PS51257">
    <property type="entry name" value="PROKAR_LIPOPROTEIN"/>
    <property type="match status" value="1"/>
</dbReference>
<dbReference type="Gene3D" id="3.40.1050.10">
    <property type="entry name" value="Carbonic anhydrase"/>
    <property type="match status" value="1"/>
</dbReference>
<dbReference type="CDD" id="cd03378">
    <property type="entry name" value="beta_CA_cladeC"/>
    <property type="match status" value="1"/>
</dbReference>
<name>A0ABU9NLQ2_9FLAO</name>
<feature type="chain" id="PRO_5045727597" description="Carbonic anhydrase" evidence="7">
    <location>
        <begin position="20"/>
        <end position="217"/>
    </location>
</feature>
<evidence type="ECO:0000256" key="6">
    <source>
        <dbReference type="RuleBase" id="RU003956"/>
    </source>
</evidence>
<keyword evidence="9" id="KW-1185">Reference proteome</keyword>
<dbReference type="SMART" id="SM00947">
    <property type="entry name" value="Pro_CA"/>
    <property type="match status" value="1"/>
</dbReference>
<dbReference type="InterPro" id="IPR001765">
    <property type="entry name" value="Carbonic_anhydrase"/>
</dbReference>
<dbReference type="EMBL" id="JBCGDP010000005">
    <property type="protein sequence ID" value="MEM0576177.1"/>
    <property type="molecule type" value="Genomic_DNA"/>
</dbReference>
<protein>
    <recommendedName>
        <fullName evidence="2 6">Carbonic anhydrase</fullName>
        <ecNumber evidence="2 6">4.2.1.1</ecNumber>
    </recommendedName>
    <alternativeName>
        <fullName evidence="6">Carbonate dehydratase</fullName>
    </alternativeName>
</protein>
<proteinExistence type="inferred from homology"/>
<organism evidence="8 9">
    <name type="scientific">Flavobacterium polysaccharolyticum</name>
    <dbReference type="NCBI Taxonomy" id="3133148"/>
    <lineage>
        <taxon>Bacteria</taxon>
        <taxon>Pseudomonadati</taxon>
        <taxon>Bacteroidota</taxon>
        <taxon>Flavobacteriia</taxon>
        <taxon>Flavobacteriales</taxon>
        <taxon>Flavobacteriaceae</taxon>
        <taxon>Flavobacterium</taxon>
    </lineage>
</organism>
<dbReference type="PANTHER" id="PTHR11002:SF79">
    <property type="entry name" value="CARBONIC ANHYDRASE 2"/>
    <property type="match status" value="1"/>
</dbReference>
<evidence type="ECO:0000256" key="7">
    <source>
        <dbReference type="SAM" id="SignalP"/>
    </source>
</evidence>
<evidence type="ECO:0000256" key="4">
    <source>
        <dbReference type="ARBA" id="ARBA00023239"/>
    </source>
</evidence>
<keyword evidence="4 6" id="KW-0456">Lyase</keyword>
<accession>A0ABU9NLQ2</accession>
<keyword evidence="3 6" id="KW-0862">Zinc</keyword>
<dbReference type="PROSITE" id="PS00704">
    <property type="entry name" value="PROK_CO2_ANHYDRASE_1"/>
    <property type="match status" value="1"/>
</dbReference>
<dbReference type="InterPro" id="IPR015892">
    <property type="entry name" value="Carbonic_anhydrase_CS"/>
</dbReference>
<dbReference type="RefSeq" id="WP_342691220.1">
    <property type="nucleotide sequence ID" value="NZ_JBCGDP010000005.1"/>
</dbReference>
<evidence type="ECO:0000256" key="2">
    <source>
        <dbReference type="ARBA" id="ARBA00012925"/>
    </source>
</evidence>
<evidence type="ECO:0000313" key="9">
    <source>
        <dbReference type="Proteomes" id="UP001468798"/>
    </source>
</evidence>
<dbReference type="EC" id="4.2.1.1" evidence="2 6"/>
<dbReference type="Pfam" id="PF00484">
    <property type="entry name" value="Pro_CA"/>
    <property type="match status" value="1"/>
</dbReference>
<comment type="function">
    <text evidence="6">Reversible hydration of carbon dioxide.</text>
</comment>
<dbReference type="PANTHER" id="PTHR11002">
    <property type="entry name" value="CARBONIC ANHYDRASE"/>
    <property type="match status" value="1"/>
</dbReference>
<feature type="signal peptide" evidence="7">
    <location>
        <begin position="1"/>
        <end position="19"/>
    </location>
</feature>
<comment type="similarity">
    <text evidence="1 6">Belongs to the beta-class carbonic anhydrase family.</text>
</comment>
<evidence type="ECO:0000256" key="5">
    <source>
        <dbReference type="ARBA" id="ARBA00048348"/>
    </source>
</evidence>
<dbReference type="Proteomes" id="UP001468798">
    <property type="component" value="Unassembled WGS sequence"/>
</dbReference>
<evidence type="ECO:0000256" key="1">
    <source>
        <dbReference type="ARBA" id="ARBA00006217"/>
    </source>
</evidence>
<dbReference type="SUPFAM" id="SSF53056">
    <property type="entry name" value="beta-carbonic anhydrase, cab"/>
    <property type="match status" value="1"/>
</dbReference>
<comment type="catalytic activity">
    <reaction evidence="5 6">
        <text>hydrogencarbonate + H(+) = CO2 + H2O</text>
        <dbReference type="Rhea" id="RHEA:10748"/>
        <dbReference type="ChEBI" id="CHEBI:15377"/>
        <dbReference type="ChEBI" id="CHEBI:15378"/>
        <dbReference type="ChEBI" id="CHEBI:16526"/>
        <dbReference type="ChEBI" id="CHEBI:17544"/>
        <dbReference type="EC" id="4.2.1.1"/>
    </reaction>
</comment>
<keyword evidence="7" id="KW-0732">Signal</keyword>
<sequence length="217" mass="24445">MKNILVGLLLLFMATSCNETLKTTTSISKMDKLLLGNQRFLNNQTLHPRQNKKAILATENSQHPFAVVITCADSRVSPEIIFDQGIGDLFVIRNAGNLISDYAMGSVEYAVEHLQTKLIIVLGHTECGAIKAYIENIGSEKTNMKHDHIETIINTIKNEEEEKQILNPSKNNIEECIKANIKHSTNKIVMNEFINQKKIEVVSMIYDIHNGKVNRID</sequence>
<dbReference type="PROSITE" id="PS00705">
    <property type="entry name" value="PROK_CO2_ANHYDRASE_2"/>
    <property type="match status" value="1"/>
</dbReference>